<keyword evidence="2" id="KW-1185">Reference proteome</keyword>
<protein>
    <submittedName>
        <fullName evidence="1">Uncharacterized protein</fullName>
    </submittedName>
</protein>
<reference evidence="1 2" key="1">
    <citation type="submission" date="2015-09" db="EMBL/GenBank/DDBJ databases">
        <title>Trachymyrmex zeteki WGS genome.</title>
        <authorList>
            <person name="Nygaard S."/>
            <person name="Hu H."/>
            <person name="Boomsma J."/>
            <person name="Zhang G."/>
        </authorList>
    </citation>
    <scope>NUCLEOTIDE SEQUENCE [LARGE SCALE GENOMIC DNA]</scope>
    <source>
        <strain evidence="1">Tzet28-1</strain>
        <tissue evidence="1">Whole body</tissue>
    </source>
</reference>
<evidence type="ECO:0000313" key="2">
    <source>
        <dbReference type="Proteomes" id="UP000075809"/>
    </source>
</evidence>
<accession>A0A151WKT9</accession>
<organism evidence="1 2">
    <name type="scientific">Mycetomoellerius zeteki</name>
    <dbReference type="NCBI Taxonomy" id="64791"/>
    <lineage>
        <taxon>Eukaryota</taxon>
        <taxon>Metazoa</taxon>
        <taxon>Ecdysozoa</taxon>
        <taxon>Arthropoda</taxon>
        <taxon>Hexapoda</taxon>
        <taxon>Insecta</taxon>
        <taxon>Pterygota</taxon>
        <taxon>Neoptera</taxon>
        <taxon>Endopterygota</taxon>
        <taxon>Hymenoptera</taxon>
        <taxon>Apocrita</taxon>
        <taxon>Aculeata</taxon>
        <taxon>Formicoidea</taxon>
        <taxon>Formicidae</taxon>
        <taxon>Myrmicinae</taxon>
        <taxon>Mycetomoellerius</taxon>
    </lineage>
</organism>
<gene>
    <name evidence="1" type="ORF">ALC60_12623</name>
</gene>
<name>A0A151WKT9_9HYME</name>
<feature type="non-terminal residue" evidence="1">
    <location>
        <position position="1"/>
    </location>
</feature>
<dbReference type="Proteomes" id="UP000075809">
    <property type="component" value="Unassembled WGS sequence"/>
</dbReference>
<proteinExistence type="predicted"/>
<evidence type="ECO:0000313" key="1">
    <source>
        <dbReference type="EMBL" id="KYQ48295.1"/>
    </source>
</evidence>
<sequence>TYRGFMFFKCCNSLFCIFEKSLVIPCYHFMMTLYYRSYNSSKTERENEKKRPSCVDENTAVREREVRMVAGSSGGIQIHVDAAQSGVHYFSTHSHPSYLPTSGWLKVDGYAVACIVGNSFLKPMVGGSLDAEDAKTAGDGEPRRLPLEIRETAPGMGNVRRENEREPALNIERGLNSKISLSALSA</sequence>
<dbReference type="EMBL" id="KQ983012">
    <property type="protein sequence ID" value="KYQ48295.1"/>
    <property type="molecule type" value="Genomic_DNA"/>
</dbReference>
<dbReference type="AlphaFoldDB" id="A0A151WKT9"/>